<dbReference type="SUPFAM" id="SSF55781">
    <property type="entry name" value="GAF domain-like"/>
    <property type="match status" value="1"/>
</dbReference>
<dbReference type="InterPro" id="IPR029016">
    <property type="entry name" value="GAF-like_dom_sf"/>
</dbReference>
<evidence type="ECO:0000256" key="1">
    <source>
        <dbReference type="SAM" id="Phobius"/>
    </source>
</evidence>
<dbReference type="STRING" id="562729.RNAN_3658"/>
<keyword evidence="3" id="KW-1185">Reference proteome</keyword>
<organism evidence="2 3">
    <name type="scientific">Rheinheimera nanhaiensis E407-8</name>
    <dbReference type="NCBI Taxonomy" id="562729"/>
    <lineage>
        <taxon>Bacteria</taxon>
        <taxon>Pseudomonadati</taxon>
        <taxon>Pseudomonadota</taxon>
        <taxon>Gammaproteobacteria</taxon>
        <taxon>Chromatiales</taxon>
        <taxon>Chromatiaceae</taxon>
        <taxon>Rheinheimera</taxon>
    </lineage>
</organism>
<accession>I1E2V4</accession>
<evidence type="ECO:0000313" key="2">
    <source>
        <dbReference type="EMBL" id="GAB60632.1"/>
    </source>
</evidence>
<comment type="caution">
    <text evidence="2">The sequence shown here is derived from an EMBL/GenBank/DDBJ whole genome shotgun (WGS) entry which is preliminary data.</text>
</comment>
<keyword evidence="1" id="KW-0812">Transmembrane</keyword>
<keyword evidence="1" id="KW-0472">Membrane</keyword>
<name>I1E2V4_9GAMM</name>
<dbReference type="AlphaFoldDB" id="I1E2V4"/>
<evidence type="ECO:0000313" key="3">
    <source>
        <dbReference type="Proteomes" id="UP000004374"/>
    </source>
</evidence>
<evidence type="ECO:0008006" key="4">
    <source>
        <dbReference type="Google" id="ProtNLM"/>
    </source>
</evidence>
<dbReference type="EMBL" id="BAFK01000035">
    <property type="protein sequence ID" value="GAB60632.1"/>
    <property type="molecule type" value="Genomic_DNA"/>
</dbReference>
<feature type="transmembrane region" description="Helical" evidence="1">
    <location>
        <begin position="61"/>
        <end position="79"/>
    </location>
</feature>
<dbReference type="OrthoDB" id="7063831at2"/>
<proteinExistence type="predicted"/>
<reference evidence="2 3" key="1">
    <citation type="journal article" date="2012" name="J. Bacteriol.">
        <title>Genome Sequence of the Protease-Producing Bacterium Rheinheimera nanhaiensis E407-8T, Isolated from Deep-Sea Sediment of the South China Sea.</title>
        <authorList>
            <person name="Zhang X.-Y."/>
            <person name="Zhang Y.-J."/>
            <person name="Qin Q.-L."/>
            <person name="Xie B.-B."/>
            <person name="Chen X.-L."/>
            <person name="Zhou B.-C."/>
            <person name="Zhang Y.-Z."/>
        </authorList>
    </citation>
    <scope>NUCLEOTIDE SEQUENCE [LARGE SCALE GENOMIC DNA]</scope>
    <source>
        <strain evidence="2 3">E407-8</strain>
    </source>
</reference>
<gene>
    <name evidence="2" type="ORF">RNAN_3658</name>
</gene>
<sequence length="284" mass="32721">MLRTSLAVYGWLNWVARGYQRASSYIASSCGFFLLIDTEKSEFLSTRPVITKFVQEIQSNMFILFCLFLFLAVIAHILTKKTSLDVWKEIKFILDRYQEKCFPNNKEKDLHRVTLFRLEKHCLFRRHWSSRNWLNFRGHCRLFSNFLVPVLRSGHINGKSNTFFQVGSDQNYEGVAGLAFRQKSQVAVKNLPDLSSPLMAKVKDRKRLITEYALQTNCKRELIEKWVELGKTVPRSIAATPVEVNGQIWGVLVLDSTSPETLSSESVSDYTVVIAVIGKLLERM</sequence>
<protein>
    <recommendedName>
        <fullName evidence="4">GAF domain-containing protein</fullName>
    </recommendedName>
</protein>
<keyword evidence="1" id="KW-1133">Transmembrane helix</keyword>
<dbReference type="Proteomes" id="UP000004374">
    <property type="component" value="Unassembled WGS sequence"/>
</dbReference>
<dbReference type="Gene3D" id="3.30.450.40">
    <property type="match status" value="1"/>
</dbReference>
<dbReference type="RefSeq" id="WP_008224370.1">
    <property type="nucleotide sequence ID" value="NZ_BAFK01000035.1"/>
</dbReference>